<protein>
    <recommendedName>
        <fullName evidence="6">Yip1 domain-containing protein</fullName>
    </recommendedName>
</protein>
<keyword evidence="4 5" id="KW-0472">Membrane</keyword>
<name>A0A160VG30_9ZZZZ</name>
<feature type="transmembrane region" description="Helical" evidence="5">
    <location>
        <begin position="28"/>
        <end position="50"/>
    </location>
</feature>
<comment type="subcellular location">
    <subcellularLocation>
        <location evidence="1">Membrane</location>
        <topology evidence="1">Multi-pass membrane protein</topology>
    </subcellularLocation>
</comment>
<keyword evidence="3 5" id="KW-1133">Transmembrane helix</keyword>
<dbReference type="GO" id="GO:0016020">
    <property type="term" value="C:membrane"/>
    <property type="evidence" value="ECO:0007669"/>
    <property type="project" value="UniProtKB-SubCell"/>
</dbReference>
<dbReference type="InterPro" id="IPR006977">
    <property type="entry name" value="Yip1_dom"/>
</dbReference>
<dbReference type="AlphaFoldDB" id="A0A160VG30"/>
<keyword evidence="2 5" id="KW-0812">Transmembrane</keyword>
<feature type="domain" description="Yip1" evidence="6">
    <location>
        <begin position="7"/>
        <end position="227"/>
    </location>
</feature>
<gene>
    <name evidence="7" type="ORF">MGWOODY_Mmi795</name>
</gene>
<sequence length="237" mass="25956">MLGIMINVITAPGETFETIVKDFNWKQALLPIGLLMGLAVVSGFVLQELIADLQWEQIQKSIEGNAQIPEERKEEILSSQYDQVYSKTGGRAIFTYLSMAISWPIRIVFFTLFAMLVGNLFLGGGGTYGRMFTLTAFAYMPSVVEYIIKTPIQYISDNIMIYTGLGVLGVGEQGEFLNSFLAGIDVFAFWRVYLVAVGMSILYNKSTKSTLSAVTALWIFGIVVFAGMGAAAAGIFG</sequence>
<dbReference type="EMBL" id="FAXC01000259">
    <property type="protein sequence ID" value="CUV09523.1"/>
    <property type="molecule type" value="Genomic_DNA"/>
</dbReference>
<feature type="transmembrane region" description="Helical" evidence="5">
    <location>
        <begin position="180"/>
        <end position="203"/>
    </location>
</feature>
<evidence type="ECO:0000256" key="4">
    <source>
        <dbReference type="ARBA" id="ARBA00023136"/>
    </source>
</evidence>
<organism evidence="7">
    <name type="scientific">hydrothermal vent metagenome</name>
    <dbReference type="NCBI Taxonomy" id="652676"/>
    <lineage>
        <taxon>unclassified sequences</taxon>
        <taxon>metagenomes</taxon>
        <taxon>ecological metagenomes</taxon>
    </lineage>
</organism>
<evidence type="ECO:0000256" key="5">
    <source>
        <dbReference type="SAM" id="Phobius"/>
    </source>
</evidence>
<evidence type="ECO:0000256" key="3">
    <source>
        <dbReference type="ARBA" id="ARBA00022989"/>
    </source>
</evidence>
<evidence type="ECO:0000259" key="6">
    <source>
        <dbReference type="Pfam" id="PF04893"/>
    </source>
</evidence>
<feature type="transmembrane region" description="Helical" evidence="5">
    <location>
        <begin position="103"/>
        <end position="122"/>
    </location>
</feature>
<feature type="transmembrane region" description="Helical" evidence="5">
    <location>
        <begin position="128"/>
        <end position="148"/>
    </location>
</feature>
<evidence type="ECO:0000256" key="1">
    <source>
        <dbReference type="ARBA" id="ARBA00004141"/>
    </source>
</evidence>
<reference evidence="7" key="1">
    <citation type="submission" date="2015-10" db="EMBL/GenBank/DDBJ databases">
        <authorList>
            <person name="Gilbert D.G."/>
        </authorList>
    </citation>
    <scope>NUCLEOTIDE SEQUENCE</scope>
</reference>
<evidence type="ECO:0000256" key="2">
    <source>
        <dbReference type="ARBA" id="ARBA00022692"/>
    </source>
</evidence>
<feature type="transmembrane region" description="Helical" evidence="5">
    <location>
        <begin position="215"/>
        <end position="236"/>
    </location>
</feature>
<dbReference type="Pfam" id="PF04893">
    <property type="entry name" value="Yip1"/>
    <property type="match status" value="1"/>
</dbReference>
<proteinExistence type="predicted"/>
<accession>A0A160VG30</accession>
<evidence type="ECO:0000313" key="7">
    <source>
        <dbReference type="EMBL" id="CUV09523.1"/>
    </source>
</evidence>